<gene>
    <name evidence="2" type="ORF">B0H63DRAFT_168203</name>
</gene>
<accession>A0AAE0U2B3</accession>
<comment type="caution">
    <text evidence="2">The sequence shown here is derived from an EMBL/GenBank/DDBJ whole genome shotgun (WGS) entry which is preliminary data.</text>
</comment>
<reference evidence="2" key="2">
    <citation type="submission" date="2023-06" db="EMBL/GenBank/DDBJ databases">
        <authorList>
            <consortium name="Lawrence Berkeley National Laboratory"/>
            <person name="Haridas S."/>
            <person name="Hensen N."/>
            <person name="Bonometti L."/>
            <person name="Westerberg I."/>
            <person name="Brannstrom I.O."/>
            <person name="Guillou S."/>
            <person name="Cros-Aarteil S."/>
            <person name="Calhoun S."/>
            <person name="Kuo A."/>
            <person name="Mondo S."/>
            <person name="Pangilinan J."/>
            <person name="Riley R."/>
            <person name="LaButti K."/>
            <person name="Andreopoulos B."/>
            <person name="Lipzen A."/>
            <person name="Chen C."/>
            <person name="Yanf M."/>
            <person name="Daum C."/>
            <person name="Ng V."/>
            <person name="Clum A."/>
            <person name="Steindorff A."/>
            <person name="Ohm R."/>
            <person name="Martin F."/>
            <person name="Silar P."/>
            <person name="Natvig D."/>
            <person name="Lalanne C."/>
            <person name="Gautier V."/>
            <person name="Ament-velasquez S.L."/>
            <person name="Kruys A."/>
            <person name="Hutchinson M.I."/>
            <person name="Powell A.J."/>
            <person name="Barry K."/>
            <person name="Miller A.N."/>
            <person name="Grigoriev I.V."/>
            <person name="Debuchy R."/>
            <person name="Gladieux P."/>
            <person name="Thoren M.H."/>
            <person name="Johannesson H."/>
        </authorList>
    </citation>
    <scope>NUCLEOTIDE SEQUENCE</scope>
    <source>
        <strain evidence="2">CBS 232.78</strain>
    </source>
</reference>
<sequence length="227" mass="25328">MRLLNIKTTISSSTGTPNVPDYAILSHVWGSNEFLYSDIFKDEVSVPREKGVKVNRAAQFAREHGDTHLWIDTCCIDKSSSAEVSDTLNSMSDWYENATICFAYLADVTSRDDLEGSERFKRGWTLMELLAPKDVIFLDSDWNEIGARGSLANQLHKITNIDINILQKGQSAACAQSAATKFSWMAGRRCSRVEDVAYYLMGLFGVNMPILYGEGSEKRSSVSKKNS</sequence>
<protein>
    <submittedName>
        <fullName evidence="2">Heterokaryon incompatibility protein-domain-containing protein</fullName>
    </submittedName>
</protein>
<reference evidence="2" key="1">
    <citation type="journal article" date="2023" name="Mol. Phylogenet. Evol.">
        <title>Genome-scale phylogeny and comparative genomics of the fungal order Sordariales.</title>
        <authorList>
            <person name="Hensen N."/>
            <person name="Bonometti L."/>
            <person name="Westerberg I."/>
            <person name="Brannstrom I.O."/>
            <person name="Guillou S."/>
            <person name="Cros-Aarteil S."/>
            <person name="Calhoun S."/>
            <person name="Haridas S."/>
            <person name="Kuo A."/>
            <person name="Mondo S."/>
            <person name="Pangilinan J."/>
            <person name="Riley R."/>
            <person name="LaButti K."/>
            <person name="Andreopoulos B."/>
            <person name="Lipzen A."/>
            <person name="Chen C."/>
            <person name="Yan M."/>
            <person name="Daum C."/>
            <person name="Ng V."/>
            <person name="Clum A."/>
            <person name="Steindorff A."/>
            <person name="Ohm R.A."/>
            <person name="Martin F."/>
            <person name="Silar P."/>
            <person name="Natvig D.O."/>
            <person name="Lalanne C."/>
            <person name="Gautier V."/>
            <person name="Ament-Velasquez S.L."/>
            <person name="Kruys A."/>
            <person name="Hutchinson M.I."/>
            <person name="Powell A.J."/>
            <person name="Barry K."/>
            <person name="Miller A.N."/>
            <person name="Grigoriev I.V."/>
            <person name="Debuchy R."/>
            <person name="Gladieux P."/>
            <person name="Hiltunen Thoren M."/>
            <person name="Johannesson H."/>
        </authorList>
    </citation>
    <scope>NUCLEOTIDE SEQUENCE</scope>
    <source>
        <strain evidence="2">CBS 232.78</strain>
    </source>
</reference>
<feature type="domain" description="Heterokaryon incompatibility" evidence="1">
    <location>
        <begin position="22"/>
        <end position="121"/>
    </location>
</feature>
<evidence type="ECO:0000313" key="2">
    <source>
        <dbReference type="EMBL" id="KAK3388015.1"/>
    </source>
</evidence>
<dbReference type="EMBL" id="JAULSW010000003">
    <property type="protein sequence ID" value="KAK3388015.1"/>
    <property type="molecule type" value="Genomic_DNA"/>
</dbReference>
<evidence type="ECO:0000259" key="1">
    <source>
        <dbReference type="Pfam" id="PF06985"/>
    </source>
</evidence>
<proteinExistence type="predicted"/>
<organism evidence="2 3">
    <name type="scientific">Podospora didyma</name>
    <dbReference type="NCBI Taxonomy" id="330526"/>
    <lineage>
        <taxon>Eukaryota</taxon>
        <taxon>Fungi</taxon>
        <taxon>Dikarya</taxon>
        <taxon>Ascomycota</taxon>
        <taxon>Pezizomycotina</taxon>
        <taxon>Sordariomycetes</taxon>
        <taxon>Sordariomycetidae</taxon>
        <taxon>Sordariales</taxon>
        <taxon>Podosporaceae</taxon>
        <taxon>Podospora</taxon>
    </lineage>
</organism>
<dbReference type="InterPro" id="IPR010730">
    <property type="entry name" value="HET"/>
</dbReference>
<keyword evidence="3" id="KW-1185">Reference proteome</keyword>
<dbReference type="PANTHER" id="PTHR10622:SF12">
    <property type="entry name" value="HET DOMAIN-CONTAINING PROTEIN"/>
    <property type="match status" value="1"/>
</dbReference>
<dbReference type="Proteomes" id="UP001285441">
    <property type="component" value="Unassembled WGS sequence"/>
</dbReference>
<evidence type="ECO:0000313" key="3">
    <source>
        <dbReference type="Proteomes" id="UP001285441"/>
    </source>
</evidence>
<name>A0AAE0U2B3_9PEZI</name>
<dbReference type="Pfam" id="PF06985">
    <property type="entry name" value="HET"/>
    <property type="match status" value="1"/>
</dbReference>
<dbReference type="PANTHER" id="PTHR10622">
    <property type="entry name" value="HET DOMAIN-CONTAINING PROTEIN"/>
    <property type="match status" value="1"/>
</dbReference>
<dbReference type="AlphaFoldDB" id="A0AAE0U2B3"/>